<organism evidence="2 3">
    <name type="scientific">Blautia obeum</name>
    <dbReference type="NCBI Taxonomy" id="40520"/>
    <lineage>
        <taxon>Bacteria</taxon>
        <taxon>Bacillati</taxon>
        <taxon>Bacillota</taxon>
        <taxon>Clostridia</taxon>
        <taxon>Lachnospirales</taxon>
        <taxon>Lachnospiraceae</taxon>
        <taxon>Blautia</taxon>
    </lineage>
</organism>
<dbReference type="CDD" id="cd03801">
    <property type="entry name" value="GT4_PimA-like"/>
    <property type="match status" value="1"/>
</dbReference>
<protein>
    <submittedName>
        <fullName evidence="2">Glycosyltransferase</fullName>
    </submittedName>
</protein>
<dbReference type="GO" id="GO:0016757">
    <property type="term" value="F:glycosyltransferase activity"/>
    <property type="evidence" value="ECO:0007669"/>
    <property type="project" value="InterPro"/>
</dbReference>
<dbReference type="RefSeq" id="WP_118044894.1">
    <property type="nucleotide sequence ID" value="NZ_QRSS01000019.1"/>
</dbReference>
<reference evidence="2 3" key="1">
    <citation type="submission" date="2018-08" db="EMBL/GenBank/DDBJ databases">
        <title>A genome reference for cultivated species of the human gut microbiota.</title>
        <authorList>
            <person name="Zou Y."/>
            <person name="Xue W."/>
            <person name="Luo G."/>
        </authorList>
    </citation>
    <scope>NUCLEOTIDE SEQUENCE [LARGE SCALE GENOMIC DNA]</scope>
    <source>
        <strain evidence="2 3">AF29-2BH</strain>
    </source>
</reference>
<proteinExistence type="predicted"/>
<dbReference type="Pfam" id="PF00534">
    <property type="entry name" value="Glycos_transf_1"/>
    <property type="match status" value="1"/>
</dbReference>
<dbReference type="EMBL" id="QRSS01000019">
    <property type="protein sequence ID" value="RGQ03163.1"/>
    <property type="molecule type" value="Genomic_DNA"/>
</dbReference>
<evidence type="ECO:0000313" key="3">
    <source>
        <dbReference type="Proteomes" id="UP000283585"/>
    </source>
</evidence>
<keyword evidence="2" id="KW-0808">Transferase</keyword>
<accession>A0A411ZK05</accession>
<evidence type="ECO:0000259" key="1">
    <source>
        <dbReference type="Pfam" id="PF00534"/>
    </source>
</evidence>
<sequence length="351" mass="39193">MKIVLVSAAPPPEGGIASWTLKYISYCKKNEIDVTLVNTALTGKRRKQINAKRRIVDEIGRTLSVIKAMKRSVVDSDVDVVHINSSCSYLGIYRDYLCARIAKKRNIPIVFHCHCNIKDQILNKPGAKVLKKICNIVAMVLVLNTESQKYISYLTNTKTIIVPNFIEKELIADSHRINEKIKKIVFVGHVQRTKGAFEILDVARKLSEIEFVLVGPVSDEIKQENIPPNYVLEGAKLQSDIPRYLQEADVFLFPSYTEGFSISLTEAMACGVPCIATNVGANSDMLEDKGGIIIPVNNSNAIISAIDALNNVEFRKTASKWNITKVKSNYMLDSVMDLIISVYKMVIKNDL</sequence>
<evidence type="ECO:0000313" key="2">
    <source>
        <dbReference type="EMBL" id="RGQ03163.1"/>
    </source>
</evidence>
<dbReference type="Gene3D" id="3.40.50.2000">
    <property type="entry name" value="Glycogen Phosphorylase B"/>
    <property type="match status" value="2"/>
</dbReference>
<name>A0A411ZK05_9FIRM</name>
<dbReference type="PANTHER" id="PTHR45947:SF3">
    <property type="entry name" value="SULFOQUINOVOSYL TRANSFERASE SQD2"/>
    <property type="match status" value="1"/>
</dbReference>
<dbReference type="InterPro" id="IPR050194">
    <property type="entry name" value="Glycosyltransferase_grp1"/>
</dbReference>
<feature type="domain" description="Glycosyl transferase family 1" evidence="1">
    <location>
        <begin position="168"/>
        <end position="312"/>
    </location>
</feature>
<comment type="caution">
    <text evidence="2">The sequence shown here is derived from an EMBL/GenBank/DDBJ whole genome shotgun (WGS) entry which is preliminary data.</text>
</comment>
<dbReference type="PANTHER" id="PTHR45947">
    <property type="entry name" value="SULFOQUINOVOSYL TRANSFERASE SQD2"/>
    <property type="match status" value="1"/>
</dbReference>
<dbReference type="SUPFAM" id="SSF53756">
    <property type="entry name" value="UDP-Glycosyltransferase/glycogen phosphorylase"/>
    <property type="match status" value="1"/>
</dbReference>
<dbReference type="InterPro" id="IPR001296">
    <property type="entry name" value="Glyco_trans_1"/>
</dbReference>
<dbReference type="AlphaFoldDB" id="A0A411ZK05"/>
<gene>
    <name evidence="2" type="ORF">DWZ12_13390</name>
</gene>
<dbReference type="Proteomes" id="UP000283585">
    <property type="component" value="Unassembled WGS sequence"/>
</dbReference>